<dbReference type="EMBL" id="JBHUOL010000006">
    <property type="protein sequence ID" value="MFD2907453.1"/>
    <property type="molecule type" value="Genomic_DNA"/>
</dbReference>
<accession>A0ABW5Z424</accession>
<evidence type="ECO:0000313" key="2">
    <source>
        <dbReference type="Proteomes" id="UP001597549"/>
    </source>
</evidence>
<proteinExistence type="predicted"/>
<dbReference type="RefSeq" id="WP_379803628.1">
    <property type="nucleotide sequence ID" value="NZ_JBHUOL010000006.1"/>
</dbReference>
<keyword evidence="2" id="KW-1185">Reference proteome</keyword>
<name>A0ABW5Z424_9FLAO</name>
<gene>
    <name evidence="1" type="ORF">ACFSX9_01770</name>
</gene>
<evidence type="ECO:0000313" key="1">
    <source>
        <dbReference type="EMBL" id="MFD2907453.1"/>
    </source>
</evidence>
<protein>
    <submittedName>
        <fullName evidence="1">Uncharacterized protein</fullName>
    </submittedName>
</protein>
<comment type="caution">
    <text evidence="1">The sequence shown here is derived from an EMBL/GenBank/DDBJ whole genome shotgun (WGS) entry which is preliminary data.</text>
</comment>
<organism evidence="1 2">
    <name type="scientific">Flavobacterium ardleyense</name>
    <dbReference type="NCBI Taxonomy" id="2038737"/>
    <lineage>
        <taxon>Bacteria</taxon>
        <taxon>Pseudomonadati</taxon>
        <taxon>Bacteroidota</taxon>
        <taxon>Flavobacteriia</taxon>
        <taxon>Flavobacteriales</taxon>
        <taxon>Flavobacteriaceae</taxon>
        <taxon>Flavobacterium</taxon>
    </lineage>
</organism>
<sequence>MSTTIELKSQLAIWKKEIDLFIKTGGVTIPKSKFIFDENNLGISFNTLVRPNFDAIENAKKIEFYIKKNLLIAVDIYDLKSKKDDYLPEYLIEEFFVTCDILEKLFLELDN</sequence>
<reference evidence="2" key="1">
    <citation type="journal article" date="2019" name="Int. J. Syst. Evol. Microbiol.">
        <title>The Global Catalogue of Microorganisms (GCM) 10K type strain sequencing project: providing services to taxonomists for standard genome sequencing and annotation.</title>
        <authorList>
            <consortium name="The Broad Institute Genomics Platform"/>
            <consortium name="The Broad Institute Genome Sequencing Center for Infectious Disease"/>
            <person name="Wu L."/>
            <person name="Ma J."/>
        </authorList>
    </citation>
    <scope>NUCLEOTIDE SEQUENCE [LARGE SCALE GENOMIC DNA]</scope>
    <source>
        <strain evidence="2">KCTC 52644</strain>
    </source>
</reference>
<dbReference type="Proteomes" id="UP001597549">
    <property type="component" value="Unassembled WGS sequence"/>
</dbReference>